<sequence length="116" mass="12244">MIQQPILANEKKSLISSDNLVSLFKSTGVCNKEDEVATTTRSLPNFSMALLTISEALAKSDFQIFLPSITPADNFCSGCKAAKTASNCSGALTKSICKASTGNDLTASKFGMMVPK</sequence>
<dbReference type="Proteomes" id="UP000769528">
    <property type="component" value="Unassembled WGS sequence"/>
</dbReference>
<organism evidence="1 2">
    <name type="scientific">Wickerhamomyces mucosus</name>
    <dbReference type="NCBI Taxonomy" id="1378264"/>
    <lineage>
        <taxon>Eukaryota</taxon>
        <taxon>Fungi</taxon>
        <taxon>Dikarya</taxon>
        <taxon>Ascomycota</taxon>
        <taxon>Saccharomycotina</taxon>
        <taxon>Saccharomycetes</taxon>
        <taxon>Phaffomycetales</taxon>
        <taxon>Wickerhamomycetaceae</taxon>
        <taxon>Wickerhamomyces</taxon>
    </lineage>
</organism>
<proteinExistence type="predicted"/>
<keyword evidence="2" id="KW-1185">Reference proteome</keyword>
<dbReference type="AlphaFoldDB" id="A0A9P8TDJ4"/>
<evidence type="ECO:0000313" key="1">
    <source>
        <dbReference type="EMBL" id="KAH3675543.1"/>
    </source>
</evidence>
<gene>
    <name evidence="1" type="ORF">WICMUC_002632</name>
</gene>
<name>A0A9P8TDJ4_9ASCO</name>
<reference evidence="1" key="2">
    <citation type="submission" date="2021-01" db="EMBL/GenBank/DDBJ databases">
        <authorList>
            <person name="Schikora-Tamarit M.A."/>
        </authorList>
    </citation>
    <scope>NUCLEOTIDE SEQUENCE</scope>
    <source>
        <strain evidence="1">CBS6341</strain>
    </source>
</reference>
<accession>A0A9P8TDJ4</accession>
<dbReference type="EMBL" id="JAEUBF010000753">
    <property type="protein sequence ID" value="KAH3675543.1"/>
    <property type="molecule type" value="Genomic_DNA"/>
</dbReference>
<comment type="caution">
    <text evidence="1">The sequence shown here is derived from an EMBL/GenBank/DDBJ whole genome shotgun (WGS) entry which is preliminary data.</text>
</comment>
<protein>
    <submittedName>
        <fullName evidence="1">Uncharacterized protein</fullName>
    </submittedName>
</protein>
<evidence type="ECO:0000313" key="2">
    <source>
        <dbReference type="Proteomes" id="UP000769528"/>
    </source>
</evidence>
<reference evidence="1" key="1">
    <citation type="journal article" date="2021" name="Open Biol.">
        <title>Shared evolutionary footprints suggest mitochondrial oxidative damage underlies multiple complex I losses in fungi.</title>
        <authorList>
            <person name="Schikora-Tamarit M.A."/>
            <person name="Marcet-Houben M."/>
            <person name="Nosek J."/>
            <person name="Gabaldon T."/>
        </authorList>
    </citation>
    <scope>NUCLEOTIDE SEQUENCE</scope>
    <source>
        <strain evidence="1">CBS6341</strain>
    </source>
</reference>